<evidence type="ECO:0000256" key="7">
    <source>
        <dbReference type="ARBA" id="ARBA00023204"/>
    </source>
</evidence>
<evidence type="ECO:0000313" key="12">
    <source>
        <dbReference type="EMBL" id="CDN40470.1"/>
    </source>
</evidence>
<dbReference type="EMBL" id="HG937516">
    <property type="protein sequence ID" value="CDN40470.1"/>
    <property type="molecule type" value="Genomic_DNA"/>
</dbReference>
<keyword evidence="7 8" id="KW-0234">DNA repair</keyword>
<dbReference type="PROSITE" id="PS00130">
    <property type="entry name" value="U_DNA_GLYCOSYLASE"/>
    <property type="match status" value="1"/>
</dbReference>
<evidence type="ECO:0000256" key="5">
    <source>
        <dbReference type="ARBA" id="ARBA00022763"/>
    </source>
</evidence>
<feature type="domain" description="Uracil-DNA glycosylase-like" evidence="11">
    <location>
        <begin position="53"/>
        <end position="210"/>
    </location>
</feature>
<keyword evidence="13" id="KW-1185">Reference proteome</keyword>
<name>A0A292IHV2_9MOLU</name>
<accession>A0A292IHV2</accession>
<dbReference type="CDD" id="cd10027">
    <property type="entry name" value="UDG-F1-like"/>
    <property type="match status" value="1"/>
</dbReference>
<reference evidence="12 13" key="1">
    <citation type="journal article" date="2015" name="Clin. Infect. Dis.">
        <title>Genomic Investigations unmask Mycoplasma amphoriforme, a new respiratory pathogen.</title>
        <authorList>
            <person name="Gillespie S.H."/>
            <person name="Ling C.L."/>
            <person name="Oravcova K."/>
            <person name="Pinheiro M."/>
            <person name="Wells L."/>
            <person name="Bryant J.M."/>
            <person name="McHugh T.D."/>
            <person name="Bebear C."/>
            <person name="Webster D."/>
            <person name="Harris S.R."/>
            <person name="Seth-Smith H.M."/>
            <person name="Thomson N.R."/>
        </authorList>
    </citation>
    <scope>NUCLEOTIDE SEQUENCE [LARGE SCALE GENOMIC DNA]</scope>
    <source>
        <strain evidence="12 13">A39</strain>
    </source>
</reference>
<comment type="similarity">
    <text evidence="3 8 10">Belongs to the uracil-DNA glycosylase (UDG) superfamily. UNG family.</text>
</comment>
<protein>
    <recommendedName>
        <fullName evidence="4 8">Uracil-DNA glycosylase</fullName>
        <shortName evidence="8">UDG</shortName>
        <ecNumber evidence="4 8">3.2.2.27</ecNumber>
    </recommendedName>
</protein>
<dbReference type="GO" id="GO:0004844">
    <property type="term" value="F:uracil DNA N-glycosylase activity"/>
    <property type="evidence" value="ECO:0007669"/>
    <property type="project" value="UniProtKB-UniRule"/>
</dbReference>
<dbReference type="Pfam" id="PF03167">
    <property type="entry name" value="UDG"/>
    <property type="match status" value="1"/>
</dbReference>
<dbReference type="InterPro" id="IPR005122">
    <property type="entry name" value="Uracil-DNA_glycosylase-like"/>
</dbReference>
<sequence length="220" mass="25175">MLIDLLNELPTNWKPLLLEISKLPFFRILEQNYKQACMTHTVFPKPKDIFKAFSFFDIQATKVVILGQDPYHDTNQANGLAFGINCNAKFPGSLRNLLIELKNDLNIDQKDWSLKTWAKQGVLLLNTCLTVNAHTPLSHENFGWKSFVLVVLNHLIQLKNPPVFILLGKKASDLVRPIKPKYFIYCAHPSPFSAPMFFGSKPFSKANDLLSRLGYEKINW</sequence>
<comment type="catalytic activity">
    <reaction evidence="1 8 10">
        <text>Hydrolyzes single-stranded DNA or mismatched double-stranded DNA and polynucleotides, releasing free uracil.</text>
        <dbReference type="EC" id="3.2.2.27"/>
    </reaction>
</comment>
<proteinExistence type="inferred from homology"/>
<evidence type="ECO:0000259" key="11">
    <source>
        <dbReference type="SMART" id="SM00986"/>
    </source>
</evidence>
<evidence type="ECO:0000256" key="2">
    <source>
        <dbReference type="ARBA" id="ARBA00002631"/>
    </source>
</evidence>
<dbReference type="SUPFAM" id="SSF52141">
    <property type="entry name" value="Uracil-DNA glycosylase-like"/>
    <property type="match status" value="1"/>
</dbReference>
<evidence type="ECO:0000256" key="3">
    <source>
        <dbReference type="ARBA" id="ARBA00008184"/>
    </source>
</evidence>
<feature type="active site" description="Proton acceptor" evidence="8 9">
    <location>
        <position position="69"/>
    </location>
</feature>
<evidence type="ECO:0000256" key="4">
    <source>
        <dbReference type="ARBA" id="ARBA00012030"/>
    </source>
</evidence>
<comment type="function">
    <text evidence="2 8 10">Excises uracil residues from the DNA which can arise as a result of misincorporation of dUMP residues by DNA polymerase or due to deamination of cytosine.</text>
</comment>
<evidence type="ECO:0000256" key="6">
    <source>
        <dbReference type="ARBA" id="ARBA00022801"/>
    </source>
</evidence>
<dbReference type="InterPro" id="IPR036895">
    <property type="entry name" value="Uracil-DNA_glycosylase-like_sf"/>
</dbReference>
<dbReference type="InterPro" id="IPR018085">
    <property type="entry name" value="Ura-DNA_Glyclase_AS"/>
</dbReference>
<organism evidence="12 13">
    <name type="scientific">Mycoplasma amphoriforme A39</name>
    <dbReference type="NCBI Taxonomy" id="572419"/>
    <lineage>
        <taxon>Bacteria</taxon>
        <taxon>Bacillati</taxon>
        <taxon>Mycoplasmatota</taxon>
        <taxon>Mollicutes</taxon>
        <taxon>Mycoplasmataceae</taxon>
        <taxon>Mycoplasma</taxon>
    </lineage>
</organism>
<evidence type="ECO:0000256" key="9">
    <source>
        <dbReference type="PROSITE-ProRule" id="PRU10072"/>
    </source>
</evidence>
<dbReference type="Proteomes" id="UP000261764">
    <property type="component" value="Chromosome I"/>
</dbReference>
<dbReference type="SMART" id="SM00986">
    <property type="entry name" value="UDG"/>
    <property type="match status" value="1"/>
</dbReference>
<gene>
    <name evidence="8" type="primary">ung</name>
    <name evidence="12" type="ORF">MAMA39_03500</name>
</gene>
<dbReference type="SMART" id="SM00987">
    <property type="entry name" value="UreE_C"/>
    <property type="match status" value="1"/>
</dbReference>
<dbReference type="GO" id="GO:0005737">
    <property type="term" value="C:cytoplasm"/>
    <property type="evidence" value="ECO:0007669"/>
    <property type="project" value="UniProtKB-SubCell"/>
</dbReference>
<keyword evidence="6 8" id="KW-0378">Hydrolase</keyword>
<dbReference type="GO" id="GO:0097510">
    <property type="term" value="P:base-excision repair, AP site formation via deaminated base removal"/>
    <property type="evidence" value="ECO:0007669"/>
    <property type="project" value="TreeGrafter"/>
</dbReference>
<evidence type="ECO:0000256" key="1">
    <source>
        <dbReference type="ARBA" id="ARBA00001400"/>
    </source>
</evidence>
<keyword evidence="8" id="KW-0963">Cytoplasm</keyword>
<dbReference type="InterPro" id="IPR002043">
    <property type="entry name" value="UDG_fam1"/>
</dbReference>
<evidence type="ECO:0000313" key="13">
    <source>
        <dbReference type="Proteomes" id="UP000261764"/>
    </source>
</evidence>
<dbReference type="PANTHER" id="PTHR11264">
    <property type="entry name" value="URACIL-DNA GLYCOSYLASE"/>
    <property type="match status" value="1"/>
</dbReference>
<dbReference type="Gene3D" id="3.40.470.10">
    <property type="entry name" value="Uracil-DNA glycosylase-like domain"/>
    <property type="match status" value="1"/>
</dbReference>
<dbReference type="NCBIfam" id="TIGR00628">
    <property type="entry name" value="ung"/>
    <property type="match status" value="1"/>
</dbReference>
<dbReference type="RefSeq" id="WP_343251817.1">
    <property type="nucleotide sequence ID" value="NZ_HG937516.1"/>
</dbReference>
<dbReference type="EC" id="3.2.2.27" evidence="4 8"/>
<dbReference type="KEGG" id="mamp:MAMA39_03500"/>
<evidence type="ECO:0000256" key="8">
    <source>
        <dbReference type="HAMAP-Rule" id="MF_00148"/>
    </source>
</evidence>
<dbReference type="PANTHER" id="PTHR11264:SF0">
    <property type="entry name" value="URACIL-DNA GLYCOSYLASE"/>
    <property type="match status" value="1"/>
</dbReference>
<dbReference type="NCBIfam" id="NF003592">
    <property type="entry name" value="PRK05254.1-5"/>
    <property type="match status" value="1"/>
</dbReference>
<dbReference type="AlphaFoldDB" id="A0A292IHV2"/>
<dbReference type="NCBIfam" id="NF003588">
    <property type="entry name" value="PRK05254.1-1"/>
    <property type="match status" value="1"/>
</dbReference>
<evidence type="ECO:0000256" key="10">
    <source>
        <dbReference type="RuleBase" id="RU003780"/>
    </source>
</evidence>
<keyword evidence="5 8" id="KW-0227">DNA damage</keyword>
<dbReference type="HAMAP" id="MF_00148">
    <property type="entry name" value="UDG"/>
    <property type="match status" value="1"/>
</dbReference>
<comment type="subcellular location">
    <subcellularLocation>
        <location evidence="8">Cytoplasm</location>
    </subcellularLocation>
</comment>